<dbReference type="SUPFAM" id="SSF55729">
    <property type="entry name" value="Acyl-CoA N-acyltransferases (Nat)"/>
    <property type="match status" value="1"/>
</dbReference>
<proteinExistence type="predicted"/>
<sequence length="157" mass="17950">MKLLKAEMNKETAQEILSWQYEPPYDFYNNESCDSELAELLNKAYFTVLNEKEETVGFFCTGESAQVPSGNRYEVYKEQCIDVGLGMNPALVGKGNGEEFGLFILHSIEETHHQLPVRLTVAAFNKRAIRLYEKLGFTLDKRFSNAAAEFITMVKKY</sequence>
<accession>A0ABU0GZD8</accession>
<keyword evidence="3" id="KW-1185">Reference proteome</keyword>
<evidence type="ECO:0000259" key="1">
    <source>
        <dbReference type="PROSITE" id="PS51186"/>
    </source>
</evidence>
<dbReference type="EMBL" id="JAUSWB010000008">
    <property type="protein sequence ID" value="MDQ0430314.1"/>
    <property type="molecule type" value="Genomic_DNA"/>
</dbReference>
<reference evidence="2 3" key="1">
    <citation type="submission" date="2023-07" db="EMBL/GenBank/DDBJ databases">
        <title>Genomic Encyclopedia of Type Strains, Phase IV (KMG-IV): sequencing the most valuable type-strain genomes for metagenomic binning, comparative biology and taxonomic classification.</title>
        <authorList>
            <person name="Goeker M."/>
        </authorList>
    </citation>
    <scope>NUCLEOTIDE SEQUENCE [LARGE SCALE GENOMIC DNA]</scope>
    <source>
        <strain evidence="2 3">DSM 16419</strain>
    </source>
</reference>
<dbReference type="InterPro" id="IPR000182">
    <property type="entry name" value="GNAT_dom"/>
</dbReference>
<dbReference type="RefSeq" id="WP_308788284.1">
    <property type="nucleotide sequence ID" value="NZ_JAUSWB010000008.1"/>
</dbReference>
<evidence type="ECO:0000313" key="3">
    <source>
        <dbReference type="Proteomes" id="UP001241988"/>
    </source>
</evidence>
<dbReference type="Proteomes" id="UP001241988">
    <property type="component" value="Unassembled WGS sequence"/>
</dbReference>
<dbReference type="Pfam" id="PF00583">
    <property type="entry name" value="Acetyltransf_1"/>
    <property type="match status" value="1"/>
</dbReference>
<gene>
    <name evidence="2" type="ORF">QOZ98_003152</name>
</gene>
<dbReference type="InterPro" id="IPR016181">
    <property type="entry name" value="Acyl_CoA_acyltransferase"/>
</dbReference>
<feature type="domain" description="N-acetyltransferase" evidence="1">
    <location>
        <begin position="1"/>
        <end position="157"/>
    </location>
</feature>
<name>A0ABU0GZD8_9BACL</name>
<protein>
    <submittedName>
        <fullName evidence="2">RimJ/RimL family protein N-acetyltransferase</fullName>
    </submittedName>
</protein>
<dbReference type="Gene3D" id="3.40.630.30">
    <property type="match status" value="1"/>
</dbReference>
<organism evidence="2 3">
    <name type="scientific">Planomicrobium stackebrandtii</name>
    <dbReference type="NCBI Taxonomy" id="253160"/>
    <lineage>
        <taxon>Bacteria</taxon>
        <taxon>Bacillati</taxon>
        <taxon>Bacillota</taxon>
        <taxon>Bacilli</taxon>
        <taxon>Bacillales</taxon>
        <taxon>Caryophanaceae</taxon>
        <taxon>Planomicrobium</taxon>
    </lineage>
</organism>
<comment type="caution">
    <text evidence="2">The sequence shown here is derived from an EMBL/GenBank/DDBJ whole genome shotgun (WGS) entry which is preliminary data.</text>
</comment>
<dbReference type="PROSITE" id="PS51186">
    <property type="entry name" value="GNAT"/>
    <property type="match status" value="1"/>
</dbReference>
<evidence type="ECO:0000313" key="2">
    <source>
        <dbReference type="EMBL" id="MDQ0430314.1"/>
    </source>
</evidence>